<reference evidence="3" key="1">
    <citation type="journal article" date="2022" name="Front. Genet.">
        <title>Chromosome-Scale Assembly of the Dendrobium nobile Genome Provides Insights Into the Molecular Mechanism of the Biosynthesis of the Medicinal Active Ingredient of Dendrobium.</title>
        <authorList>
            <person name="Xu Q."/>
            <person name="Niu S.-C."/>
            <person name="Li K.-L."/>
            <person name="Zheng P.-J."/>
            <person name="Zhang X.-J."/>
            <person name="Jia Y."/>
            <person name="Liu Y."/>
            <person name="Niu Y.-X."/>
            <person name="Yu L.-H."/>
            <person name="Chen D.-F."/>
            <person name="Zhang G.-Q."/>
        </authorList>
    </citation>
    <scope>NUCLEOTIDE SEQUENCE</scope>
    <source>
        <tissue evidence="3">Leaf</tissue>
    </source>
</reference>
<organism evidence="3 4">
    <name type="scientific">Dendrobium nobile</name>
    <name type="common">Orchid</name>
    <dbReference type="NCBI Taxonomy" id="94219"/>
    <lineage>
        <taxon>Eukaryota</taxon>
        <taxon>Viridiplantae</taxon>
        <taxon>Streptophyta</taxon>
        <taxon>Embryophyta</taxon>
        <taxon>Tracheophyta</taxon>
        <taxon>Spermatophyta</taxon>
        <taxon>Magnoliopsida</taxon>
        <taxon>Liliopsida</taxon>
        <taxon>Asparagales</taxon>
        <taxon>Orchidaceae</taxon>
        <taxon>Epidendroideae</taxon>
        <taxon>Malaxideae</taxon>
        <taxon>Dendrobiinae</taxon>
        <taxon>Dendrobium</taxon>
    </lineage>
</organism>
<dbReference type="Gene3D" id="1.10.238.10">
    <property type="entry name" value="EF-hand"/>
    <property type="match status" value="1"/>
</dbReference>
<evidence type="ECO:0000256" key="1">
    <source>
        <dbReference type="ARBA" id="ARBA00022837"/>
    </source>
</evidence>
<gene>
    <name evidence="3" type="ORF">KFK09_012545</name>
</gene>
<keyword evidence="1" id="KW-0106">Calcium</keyword>
<name>A0A8T3BJ86_DENNO</name>
<feature type="domain" description="EF-hand" evidence="2">
    <location>
        <begin position="19"/>
        <end position="54"/>
    </location>
</feature>
<comment type="caution">
    <text evidence="3">The sequence shown here is derived from an EMBL/GenBank/DDBJ whole genome shotgun (WGS) entry which is preliminary data.</text>
</comment>
<dbReference type="InterPro" id="IPR011992">
    <property type="entry name" value="EF-hand-dom_pair"/>
</dbReference>
<protein>
    <recommendedName>
        <fullName evidence="2">EF-hand domain-containing protein</fullName>
    </recommendedName>
</protein>
<evidence type="ECO:0000259" key="2">
    <source>
        <dbReference type="PROSITE" id="PS50222"/>
    </source>
</evidence>
<dbReference type="PROSITE" id="PS50222">
    <property type="entry name" value="EF_HAND_2"/>
    <property type="match status" value="2"/>
</dbReference>
<dbReference type="EMBL" id="JAGYWB010000009">
    <property type="protein sequence ID" value="KAI0511911.1"/>
    <property type="molecule type" value="Genomic_DNA"/>
</dbReference>
<accession>A0A8T3BJ86</accession>
<feature type="domain" description="EF-hand" evidence="2">
    <location>
        <begin position="69"/>
        <end position="104"/>
    </location>
</feature>
<keyword evidence="4" id="KW-1185">Reference proteome</keyword>
<dbReference type="InterPro" id="IPR018247">
    <property type="entry name" value="EF_Hand_1_Ca_BS"/>
</dbReference>
<dbReference type="Proteomes" id="UP000829196">
    <property type="component" value="Unassembled WGS sequence"/>
</dbReference>
<dbReference type="AlphaFoldDB" id="A0A8T3BJ86"/>
<dbReference type="InterPro" id="IPR002048">
    <property type="entry name" value="EF_hand_dom"/>
</dbReference>
<sequence length="123" mass="13879">MSLVITEAAITGFINNAQVFKSSIENRFASLDANGDGLISFMEMAKELMSLRMLHTCFDVDEIGLSHPELVELHRDIFSRFDSDGSRAVDLDEFGEEMKEMLIAVADRIGTSKNRRSWIYAKL</sequence>
<dbReference type="GO" id="GO:0005509">
    <property type="term" value="F:calcium ion binding"/>
    <property type="evidence" value="ECO:0007669"/>
    <property type="project" value="InterPro"/>
</dbReference>
<proteinExistence type="predicted"/>
<dbReference type="SMART" id="SM00054">
    <property type="entry name" value="EFh"/>
    <property type="match status" value="2"/>
</dbReference>
<evidence type="ECO:0000313" key="4">
    <source>
        <dbReference type="Proteomes" id="UP000829196"/>
    </source>
</evidence>
<evidence type="ECO:0000313" key="3">
    <source>
        <dbReference type="EMBL" id="KAI0511911.1"/>
    </source>
</evidence>
<dbReference type="OrthoDB" id="186625at2759"/>
<dbReference type="PANTHER" id="PTHR34574:SF10">
    <property type="entry name" value="OS09G0482800 PROTEIN"/>
    <property type="match status" value="1"/>
</dbReference>
<dbReference type="SUPFAM" id="SSF47473">
    <property type="entry name" value="EF-hand"/>
    <property type="match status" value="1"/>
</dbReference>
<dbReference type="PROSITE" id="PS00018">
    <property type="entry name" value="EF_HAND_1"/>
    <property type="match status" value="2"/>
</dbReference>
<dbReference type="PANTHER" id="PTHR34574">
    <property type="entry name" value="CALCIUM-BINDING EF-HAND FAMILY PROTEIN-RELATED"/>
    <property type="match status" value="1"/>
</dbReference>
<dbReference type="Pfam" id="PF13499">
    <property type="entry name" value="EF-hand_7"/>
    <property type="match status" value="1"/>
</dbReference>